<dbReference type="PROSITE" id="PS51257">
    <property type="entry name" value="PROKAR_LIPOPROTEIN"/>
    <property type="match status" value="1"/>
</dbReference>
<dbReference type="InterPro" id="IPR011889">
    <property type="entry name" value="Liste_lipo_26"/>
</dbReference>
<dbReference type="InterPro" id="IPR054816">
    <property type="entry name" value="Lipoprotein_mollicutes-type_CS"/>
</dbReference>
<dbReference type="RefSeq" id="WP_107670083.1">
    <property type="nucleotide sequence ID" value="NZ_LAUU01000010.1"/>
</dbReference>
<name>A0A2T4I9C8_9MOLU</name>
<gene>
    <name evidence="3" type="ORF">MLEAa_7130</name>
</gene>
<evidence type="ECO:0000256" key="2">
    <source>
        <dbReference type="SAM" id="SignalP"/>
    </source>
</evidence>
<feature type="chain" id="PRO_5015482685" evidence="2">
    <location>
        <begin position="21"/>
        <end position="402"/>
    </location>
</feature>
<evidence type="ECO:0000313" key="3">
    <source>
        <dbReference type="EMBL" id="PTD31100.1"/>
    </source>
</evidence>
<dbReference type="Pfam" id="PF03382">
    <property type="entry name" value="DUF285"/>
    <property type="match status" value="1"/>
</dbReference>
<evidence type="ECO:0000313" key="4">
    <source>
        <dbReference type="Proteomes" id="UP000241093"/>
    </source>
</evidence>
<reference evidence="3 4" key="1">
    <citation type="submission" date="2015-04" db="EMBL/GenBank/DDBJ databases">
        <title>Genome sequence of Mycoplasma leachii strain 06049.</title>
        <authorList>
            <person name="Sirand-Pugnet P."/>
            <person name="Breton M."/>
            <person name="Dordet-Frisoni E."/>
            <person name="Baranowski E."/>
            <person name="Barre A."/>
            <person name="Couture C."/>
            <person name="Dupuy V."/>
            <person name="Gaurivaud P."/>
            <person name="Jacob D."/>
            <person name="Lemaitre C."/>
            <person name="Manso-Silvan L."/>
            <person name="Nikolski M."/>
            <person name="Nouvel L.-X."/>
            <person name="Poumarat F."/>
            <person name="Tardy F."/>
            <person name="Thebault P."/>
            <person name="Theil S."/>
            <person name="Citti C."/>
            <person name="Thiaucourt F."/>
            <person name="Blanchard A."/>
        </authorList>
    </citation>
    <scope>NUCLEOTIDE SEQUENCE [LARGE SCALE GENOMIC DNA]</scope>
    <source>
        <strain evidence="3 4">06049</strain>
    </source>
</reference>
<keyword evidence="2" id="KW-0732">Signal</keyword>
<feature type="region of interest" description="Disordered" evidence="1">
    <location>
        <begin position="28"/>
        <end position="69"/>
    </location>
</feature>
<accession>A0A2T4I9C8</accession>
<feature type="compositionally biased region" description="Basic and acidic residues" evidence="1">
    <location>
        <begin position="54"/>
        <end position="69"/>
    </location>
</feature>
<comment type="caution">
    <text evidence="3">The sequence shown here is derived from an EMBL/GenBank/DDBJ whole genome shotgun (WGS) entry which is preliminary data.</text>
</comment>
<feature type="signal peptide" evidence="2">
    <location>
        <begin position="1"/>
        <end position="20"/>
    </location>
</feature>
<protein>
    <submittedName>
        <fullName evidence="3">Putative lipoprotein</fullName>
    </submittedName>
</protein>
<evidence type="ECO:0000256" key="1">
    <source>
        <dbReference type="SAM" id="MobiDB-lite"/>
    </source>
</evidence>
<feature type="compositionally biased region" description="Low complexity" evidence="1">
    <location>
        <begin position="38"/>
        <end position="53"/>
    </location>
</feature>
<dbReference type="AlphaFoldDB" id="A0A2T4I9C8"/>
<keyword evidence="3" id="KW-0449">Lipoprotein</keyword>
<dbReference type="EMBL" id="LAUU01000010">
    <property type="protein sequence ID" value="PTD31100.1"/>
    <property type="molecule type" value="Genomic_DNA"/>
</dbReference>
<dbReference type="Proteomes" id="UP000241093">
    <property type="component" value="Unassembled WGS sequence"/>
</dbReference>
<dbReference type="NCBIfam" id="TIGR02167">
    <property type="entry name" value="Liste_lipo_26"/>
    <property type="match status" value="1"/>
</dbReference>
<organism evidence="3 4">
    <name type="scientific">Mycoplasma leachii 06049</name>
    <dbReference type="NCBI Taxonomy" id="1188244"/>
    <lineage>
        <taxon>Bacteria</taxon>
        <taxon>Bacillati</taxon>
        <taxon>Mycoplasmatota</taxon>
        <taxon>Mollicutes</taxon>
        <taxon>Mycoplasmataceae</taxon>
        <taxon>Mycoplasma</taxon>
    </lineage>
</organism>
<sequence>MKKLLTILSSLGLIATSSLFVIGCKNNNYKSDNQNRENTNSDQMSSDQSNNSNPKKEKPRRPATEEEKNKLQAIFKQQENGFAAFHTYKDVLDQLLVYAKEQDLNELELENGVNENENLKEDKNSANKNTIKLRLYGSSVIFTPKKVLNNEVETIYSSDKKKLIQIGYKKNSNTDVQINKIQETITEVPKHLPLKINSLKDAFSKSKISKVENLDLWDTKNIKKMSTVFDGASNFNQDISKWNTSNVTDMSGMFKDAAKFNQPLNEWKVNNVRDMDDMFAGAEKFNQDLDKWETSSLANINQMFWDATNFNGNIATWDVSKVKSLYNTFAGAVSFNRNISNWVTSNVENMQGTFSRAKSFSQNLSKWDVKKVIITKDFNKEVQNTFGNENLPKFNISITYSK</sequence>
<dbReference type="NCBIfam" id="NF038029">
    <property type="entry name" value="LP_plasma"/>
    <property type="match status" value="1"/>
</dbReference>
<dbReference type="InterPro" id="IPR005046">
    <property type="entry name" value="DUF285"/>
</dbReference>
<proteinExistence type="predicted"/>